<reference evidence="5" key="1">
    <citation type="journal article" date="2019" name="Int. J. Syst. Evol. Microbiol.">
        <title>The Global Catalogue of Microorganisms (GCM) 10K type strain sequencing project: providing services to taxonomists for standard genome sequencing and annotation.</title>
        <authorList>
            <consortium name="The Broad Institute Genomics Platform"/>
            <consortium name="The Broad Institute Genome Sequencing Center for Infectious Disease"/>
            <person name="Wu L."/>
            <person name="Ma J."/>
        </authorList>
    </citation>
    <scope>NUCLEOTIDE SEQUENCE [LARGE SCALE GENOMIC DNA]</scope>
    <source>
        <strain evidence="5">CGMCC 4.7275</strain>
    </source>
</reference>
<dbReference type="PANTHER" id="PTHR43130:SF3">
    <property type="entry name" value="HTH-TYPE TRANSCRIPTIONAL REGULATOR RV1931C"/>
    <property type="match status" value="1"/>
</dbReference>
<evidence type="ECO:0000313" key="4">
    <source>
        <dbReference type="EMBL" id="GGJ79043.1"/>
    </source>
</evidence>
<dbReference type="RefSeq" id="WP_229700612.1">
    <property type="nucleotide sequence ID" value="NZ_BMMV01000002.1"/>
</dbReference>
<dbReference type="InterPro" id="IPR029062">
    <property type="entry name" value="Class_I_gatase-like"/>
</dbReference>
<dbReference type="SUPFAM" id="SSF52317">
    <property type="entry name" value="Class I glutamine amidotransferase-like"/>
    <property type="match status" value="1"/>
</dbReference>
<organism evidence="4 5">
    <name type="scientific">Streptomyces camponoticapitis</name>
    <dbReference type="NCBI Taxonomy" id="1616125"/>
    <lineage>
        <taxon>Bacteria</taxon>
        <taxon>Bacillati</taxon>
        <taxon>Actinomycetota</taxon>
        <taxon>Actinomycetes</taxon>
        <taxon>Kitasatosporales</taxon>
        <taxon>Streptomycetaceae</taxon>
        <taxon>Streptomyces</taxon>
    </lineage>
</organism>
<sequence length="327" mass="35473">MPSGDAKIVVAILAVPRLYALDVSIPAHVFGQHAGYQVIVCGDDDFESSGGSSDSSPYVDVAADIRPTHSLADMERADIVLIPGYEDPRLPIPESYVKALRASVERGARIVAVCTGVFALAAGGMLNGKTATTYWKYTDLLRTLHPGVDVVENRLFVEDGAILTSAGAGAGLDVCLHVVQADFGEAVADEVAKDVVVSPARTANEPRYADTLSPSRADLRATREWVISNIGSPITVQQMADHSLLSRRTFIRRFARETGMPPMHWVTRQRLTGARRLLEESDWSVERIAGATGFGTAANFRSIFRREVGVTPTAYRKLHTERLVEPS</sequence>
<evidence type="ECO:0000313" key="5">
    <source>
        <dbReference type="Proteomes" id="UP000660265"/>
    </source>
</evidence>
<dbReference type="SMART" id="SM00342">
    <property type="entry name" value="HTH_ARAC"/>
    <property type="match status" value="1"/>
</dbReference>
<dbReference type="InterPro" id="IPR018060">
    <property type="entry name" value="HTH_AraC"/>
</dbReference>
<dbReference type="Pfam" id="PF12833">
    <property type="entry name" value="HTH_18"/>
    <property type="match status" value="1"/>
</dbReference>
<dbReference type="Pfam" id="PF01965">
    <property type="entry name" value="DJ-1_PfpI"/>
    <property type="match status" value="1"/>
</dbReference>
<keyword evidence="5" id="KW-1185">Reference proteome</keyword>
<name>A0ABQ2DZG0_9ACTN</name>
<dbReference type="InterPro" id="IPR009057">
    <property type="entry name" value="Homeodomain-like_sf"/>
</dbReference>
<proteinExistence type="predicted"/>
<dbReference type="PROSITE" id="PS01124">
    <property type="entry name" value="HTH_ARAC_FAMILY_2"/>
    <property type="match status" value="1"/>
</dbReference>
<evidence type="ECO:0000259" key="3">
    <source>
        <dbReference type="PROSITE" id="PS01124"/>
    </source>
</evidence>
<dbReference type="InterPro" id="IPR052158">
    <property type="entry name" value="INH-QAR"/>
</dbReference>
<dbReference type="Proteomes" id="UP000660265">
    <property type="component" value="Unassembled WGS sequence"/>
</dbReference>
<dbReference type="Gene3D" id="1.10.10.60">
    <property type="entry name" value="Homeodomain-like"/>
    <property type="match status" value="1"/>
</dbReference>
<protein>
    <submittedName>
        <fullName evidence="4">AraC family transcriptional regulator</fullName>
    </submittedName>
</protein>
<accession>A0ABQ2DZG0</accession>
<dbReference type="EMBL" id="BMMV01000002">
    <property type="protein sequence ID" value="GGJ79043.1"/>
    <property type="molecule type" value="Genomic_DNA"/>
</dbReference>
<feature type="domain" description="HTH araC/xylS-type" evidence="3">
    <location>
        <begin position="220"/>
        <end position="318"/>
    </location>
</feature>
<comment type="caution">
    <text evidence="4">The sequence shown here is derived from an EMBL/GenBank/DDBJ whole genome shotgun (WGS) entry which is preliminary data.</text>
</comment>
<keyword evidence="1" id="KW-0805">Transcription regulation</keyword>
<dbReference type="CDD" id="cd03137">
    <property type="entry name" value="GATase1_AraC_1"/>
    <property type="match status" value="1"/>
</dbReference>
<gene>
    <name evidence="4" type="ORF">GCM10011583_08270</name>
</gene>
<dbReference type="InterPro" id="IPR002818">
    <property type="entry name" value="DJ-1/PfpI"/>
</dbReference>
<evidence type="ECO:0000256" key="1">
    <source>
        <dbReference type="ARBA" id="ARBA00023015"/>
    </source>
</evidence>
<dbReference type="PANTHER" id="PTHR43130">
    <property type="entry name" value="ARAC-FAMILY TRANSCRIPTIONAL REGULATOR"/>
    <property type="match status" value="1"/>
</dbReference>
<dbReference type="SUPFAM" id="SSF46689">
    <property type="entry name" value="Homeodomain-like"/>
    <property type="match status" value="2"/>
</dbReference>
<dbReference type="Gene3D" id="3.40.50.880">
    <property type="match status" value="1"/>
</dbReference>
<keyword evidence="2" id="KW-0804">Transcription</keyword>
<evidence type="ECO:0000256" key="2">
    <source>
        <dbReference type="ARBA" id="ARBA00023163"/>
    </source>
</evidence>